<evidence type="ECO:0000313" key="1">
    <source>
        <dbReference type="EMBL" id="QHS94678.1"/>
    </source>
</evidence>
<sequence length="322" mass="36700">MDDYTLASLTESKNIWCMTLLKTLTPCIVDGFKSIFNESVNVCNSSKEPDKYLMTMQTFLSRIPNWNQNIIDKEKDRIVEHSKCSYIDEMISCVHIVHLKALTCIRAGKKQKQIDIDIPNLSKFIHMVYIHTARKLYNSIYLFEVGIPSLDTQRNYTDIDNIVKSSILETINESIPIENLLRAYLEKDEEEEYEPNLDDSNVENDKNNTPNLIEDAVTQDITPSLDTNPVKVEVNETDNEVKSTELTISNVSNEQSVDGTVKEVETITEKPHVPEDPDDLSDSEFNISIGDNISMPLDDIEYVTDNLAPDEVTLDLLDIEEL</sequence>
<dbReference type="Pfam" id="PF19068">
    <property type="entry name" value="DUF5764"/>
    <property type="match status" value="1"/>
</dbReference>
<accession>A0A6C0BTE0</accession>
<reference evidence="1" key="1">
    <citation type="journal article" date="2020" name="Nature">
        <title>Giant virus diversity and host interactions through global metagenomics.</title>
        <authorList>
            <person name="Schulz F."/>
            <person name="Roux S."/>
            <person name="Paez-Espino D."/>
            <person name="Jungbluth S."/>
            <person name="Walsh D.A."/>
            <person name="Denef V.J."/>
            <person name="McMahon K.D."/>
            <person name="Konstantinidis K.T."/>
            <person name="Eloe-Fadrosh E.A."/>
            <person name="Kyrpides N.C."/>
            <person name="Woyke T."/>
        </authorList>
    </citation>
    <scope>NUCLEOTIDE SEQUENCE</scope>
    <source>
        <strain evidence="1">GVMAG-M-3300018416-45</strain>
    </source>
</reference>
<protein>
    <submittedName>
        <fullName evidence="1">Uncharacterized protein</fullName>
    </submittedName>
</protein>
<dbReference type="AlphaFoldDB" id="A0A6C0BTE0"/>
<organism evidence="1">
    <name type="scientific">viral metagenome</name>
    <dbReference type="NCBI Taxonomy" id="1070528"/>
    <lineage>
        <taxon>unclassified sequences</taxon>
        <taxon>metagenomes</taxon>
        <taxon>organismal metagenomes</taxon>
    </lineage>
</organism>
<proteinExistence type="predicted"/>
<dbReference type="EMBL" id="MN739229">
    <property type="protein sequence ID" value="QHS94678.1"/>
    <property type="molecule type" value="Genomic_DNA"/>
</dbReference>
<name>A0A6C0BTE0_9ZZZZ</name>
<dbReference type="InterPro" id="IPR043913">
    <property type="entry name" value="DUF5764"/>
</dbReference>